<evidence type="ECO:0000313" key="3">
    <source>
        <dbReference type="Proteomes" id="UP000017183"/>
    </source>
</evidence>
<dbReference type="Proteomes" id="UP000017183">
    <property type="component" value="Segment"/>
</dbReference>
<dbReference type="KEGG" id="vg:17494446"/>
<proteinExistence type="predicted"/>
<evidence type="ECO:0000256" key="1">
    <source>
        <dbReference type="SAM" id="Phobius"/>
    </source>
</evidence>
<keyword evidence="3" id="KW-1185">Reference proteome</keyword>
<accession>U5N0W2</accession>
<dbReference type="GeneID" id="17494446"/>
<evidence type="ECO:0000313" key="2">
    <source>
        <dbReference type="EMBL" id="AGX84626.1"/>
    </source>
</evidence>
<dbReference type="RefSeq" id="YP_008767021.1">
    <property type="nucleotide sequence ID" value="NC_022752.1"/>
</dbReference>
<feature type="transmembrane region" description="Helical" evidence="1">
    <location>
        <begin position="6"/>
        <end position="31"/>
    </location>
</feature>
<feature type="transmembrane region" description="Helical" evidence="1">
    <location>
        <begin position="43"/>
        <end position="62"/>
    </location>
</feature>
<reference evidence="2 3" key="1">
    <citation type="submission" date="2013-08" db="EMBL/GenBank/DDBJ databases">
        <title>Analysis of SETP3-like phages.</title>
        <authorList>
            <person name="De Lappe N."/>
            <person name="Cormican M."/>
        </authorList>
    </citation>
    <scope>NUCLEOTIDE SEQUENCE [LARGE SCALE GENOMIC DNA]</scope>
</reference>
<sequence length="67" mass="7029">MPMLIVAALVTIAFAIGLILLFIIMDASVFVNVYKGITGLTAVECRILYVGCVAVSAAVLLGEDLDL</sequence>
<name>U5N0W2_9CAUD</name>
<keyword evidence="1" id="KW-0472">Membrane</keyword>
<dbReference type="EMBL" id="KF562864">
    <property type="protein sequence ID" value="AGX84626.1"/>
    <property type="molecule type" value="Genomic_DNA"/>
</dbReference>
<keyword evidence="1" id="KW-1133">Transmembrane helix</keyword>
<keyword evidence="1" id="KW-0812">Transmembrane</keyword>
<protein>
    <submittedName>
        <fullName evidence="2">Uncharacterized protein</fullName>
    </submittedName>
</protein>
<organism evidence="2 3">
    <name type="scientific">Salmonella phage SETP13</name>
    <dbReference type="NCBI Taxonomy" id="424949"/>
    <lineage>
        <taxon>Viruses</taxon>
        <taxon>Duplodnaviria</taxon>
        <taxon>Heunggongvirae</taxon>
        <taxon>Uroviricota</taxon>
        <taxon>Caudoviricetes</taxon>
        <taxon>Sarkviridae</taxon>
        <taxon>Guernseyvirinae</taxon>
        <taxon>Jerseyvirus</taxon>
        <taxon>Jerseyvirus SETP13</taxon>
    </lineage>
</organism>